<dbReference type="PATRIC" id="fig|135826.4.peg.455"/>
<keyword evidence="2" id="KW-0067">ATP-binding</keyword>
<dbReference type="InterPro" id="IPR003593">
    <property type="entry name" value="AAA+_ATPase"/>
</dbReference>
<keyword evidence="1" id="KW-0547">Nucleotide-binding</keyword>
<evidence type="ECO:0000256" key="1">
    <source>
        <dbReference type="ARBA" id="ARBA00022741"/>
    </source>
</evidence>
<reference evidence="4 5" key="1">
    <citation type="submission" date="2015-01" db="EMBL/GenBank/DDBJ databases">
        <title>Genome sequence of Jeotgalibacillus alimentarius.</title>
        <authorList>
            <person name="Goh K.M."/>
            <person name="Chan K.-G."/>
            <person name="Yaakop A.S."/>
            <person name="Ee R."/>
            <person name="Gan H.M."/>
            <person name="Chan C.S."/>
        </authorList>
    </citation>
    <scope>NUCLEOTIDE SEQUENCE [LARGE SCALE GENOMIC DNA]</scope>
    <source>
        <strain evidence="4 5">YKJ-13</strain>
    </source>
</reference>
<evidence type="ECO:0000313" key="4">
    <source>
        <dbReference type="EMBL" id="KIL53478.1"/>
    </source>
</evidence>
<dbReference type="OrthoDB" id="9804819at2"/>
<dbReference type="AlphaFoldDB" id="A0A0C2WBQ9"/>
<protein>
    <submittedName>
        <fullName evidence="4">ABC transporter</fullName>
    </submittedName>
</protein>
<dbReference type="SMART" id="SM00382">
    <property type="entry name" value="AAA"/>
    <property type="match status" value="1"/>
</dbReference>
<proteinExistence type="predicted"/>
<dbReference type="RefSeq" id="WP_041121114.1">
    <property type="nucleotide sequence ID" value="NZ_JXRQ01000008.1"/>
</dbReference>
<dbReference type="EMBL" id="JXRQ01000008">
    <property type="protein sequence ID" value="KIL53478.1"/>
    <property type="molecule type" value="Genomic_DNA"/>
</dbReference>
<dbReference type="CDD" id="cd03230">
    <property type="entry name" value="ABC_DR_subfamily_A"/>
    <property type="match status" value="1"/>
</dbReference>
<keyword evidence="5" id="KW-1185">Reference proteome</keyword>
<evidence type="ECO:0000259" key="3">
    <source>
        <dbReference type="PROSITE" id="PS50893"/>
    </source>
</evidence>
<dbReference type="STRING" id="135826.KP77_04540"/>
<comment type="caution">
    <text evidence="4">The sequence shown here is derived from an EMBL/GenBank/DDBJ whole genome shotgun (WGS) entry which is preliminary data.</text>
</comment>
<dbReference type="InterPro" id="IPR027417">
    <property type="entry name" value="P-loop_NTPase"/>
</dbReference>
<evidence type="ECO:0000256" key="2">
    <source>
        <dbReference type="ARBA" id="ARBA00022840"/>
    </source>
</evidence>
<accession>A0A0C2WBQ9</accession>
<dbReference type="Gene3D" id="3.40.50.300">
    <property type="entry name" value="P-loop containing nucleotide triphosphate hydrolases"/>
    <property type="match status" value="1"/>
</dbReference>
<sequence>MERQEVIRLEHVTKRFGDKLVLEDIDLSVYEGDIIGYIGPNGAGKSTTVKMMLGLVDGYEGNILIFGENLKNQDHTYKKRIGYVPENAELYDSLTAQEYLAFIAGLYGLEEETAREKAHRLMMKFEIDHVMNARLSSFSKGMRQKVLIISSLLHNPDVLFLDEPLSGLDANSMLIVREILAQLSAQGKTIFYSSHIMDIVEKISNRIVLISDGHIAADGTFDELKEQNQKGSLQDIFNSLTGFSQHKEIAEDFVAIVQEELA</sequence>
<dbReference type="PROSITE" id="PS00211">
    <property type="entry name" value="ABC_TRANSPORTER_1"/>
    <property type="match status" value="1"/>
</dbReference>
<dbReference type="SUPFAM" id="SSF52540">
    <property type="entry name" value="P-loop containing nucleoside triphosphate hydrolases"/>
    <property type="match status" value="1"/>
</dbReference>
<dbReference type="PANTHER" id="PTHR43613:SF1">
    <property type="entry name" value="ABC TRANSPORTER, ATP-BINDING PROTEIN"/>
    <property type="match status" value="1"/>
</dbReference>
<gene>
    <name evidence="4" type="ORF">KP77_04540</name>
</gene>
<dbReference type="InterPro" id="IPR017871">
    <property type="entry name" value="ABC_transporter-like_CS"/>
</dbReference>
<dbReference type="InterPro" id="IPR003439">
    <property type="entry name" value="ABC_transporter-like_ATP-bd"/>
</dbReference>
<evidence type="ECO:0000313" key="5">
    <source>
        <dbReference type="Proteomes" id="UP000031950"/>
    </source>
</evidence>
<dbReference type="GO" id="GO:0005524">
    <property type="term" value="F:ATP binding"/>
    <property type="evidence" value="ECO:0007669"/>
    <property type="project" value="UniProtKB-KW"/>
</dbReference>
<dbReference type="PROSITE" id="PS50893">
    <property type="entry name" value="ABC_TRANSPORTER_2"/>
    <property type="match status" value="1"/>
</dbReference>
<dbReference type="GO" id="GO:0016887">
    <property type="term" value="F:ATP hydrolysis activity"/>
    <property type="evidence" value="ECO:0007669"/>
    <property type="project" value="InterPro"/>
</dbReference>
<organism evidence="4 5">
    <name type="scientific">Jeotgalibacillus alimentarius</name>
    <dbReference type="NCBI Taxonomy" id="135826"/>
    <lineage>
        <taxon>Bacteria</taxon>
        <taxon>Bacillati</taxon>
        <taxon>Bacillota</taxon>
        <taxon>Bacilli</taxon>
        <taxon>Bacillales</taxon>
        <taxon>Caryophanaceae</taxon>
        <taxon>Jeotgalibacillus</taxon>
    </lineage>
</organism>
<name>A0A0C2WBQ9_9BACL</name>
<feature type="domain" description="ABC transporter" evidence="3">
    <location>
        <begin position="7"/>
        <end position="237"/>
    </location>
</feature>
<dbReference type="PANTHER" id="PTHR43613">
    <property type="entry name" value="ABC TRANSPORTER, ATP-BINDING PROTEIN"/>
    <property type="match status" value="1"/>
</dbReference>
<dbReference type="Pfam" id="PF00005">
    <property type="entry name" value="ABC_tran"/>
    <property type="match status" value="1"/>
</dbReference>
<dbReference type="Proteomes" id="UP000031950">
    <property type="component" value="Unassembled WGS sequence"/>
</dbReference>